<keyword evidence="1" id="KW-0812">Transmembrane</keyword>
<name>A0AA37JPC1_9FIRM</name>
<dbReference type="AlphaFoldDB" id="A0AA37JPC1"/>
<comment type="caution">
    <text evidence="2">The sequence shown here is derived from an EMBL/GenBank/DDBJ whole genome shotgun (WGS) entry which is preliminary data.</text>
</comment>
<keyword evidence="1" id="KW-1133">Transmembrane helix</keyword>
<dbReference type="RefSeq" id="WP_244052965.1">
    <property type="nucleotide sequence ID" value="NZ_BQNJ01000002.1"/>
</dbReference>
<accession>A0AA37JPC1</accession>
<evidence type="ECO:0000313" key="3">
    <source>
        <dbReference type="Proteomes" id="UP001055091"/>
    </source>
</evidence>
<keyword evidence="1" id="KW-0472">Membrane</keyword>
<dbReference type="EMBL" id="BQNJ01000002">
    <property type="protein sequence ID" value="GKH02586.1"/>
    <property type="molecule type" value="Genomic_DNA"/>
</dbReference>
<reference evidence="2" key="1">
    <citation type="submission" date="2022-01" db="EMBL/GenBank/DDBJ databases">
        <title>Novel bile acid biosynthetic pathways are enriched in the microbiome of centenarians.</title>
        <authorList>
            <person name="Sato Y."/>
            <person name="Atarashi K."/>
            <person name="Plichta R.D."/>
            <person name="Arai Y."/>
            <person name="Sasajima S."/>
            <person name="Kearney M.S."/>
            <person name="Suda W."/>
            <person name="Takeshita K."/>
            <person name="Sasaki T."/>
            <person name="Okamoto S."/>
            <person name="Skelly N.A."/>
            <person name="Okamura Y."/>
            <person name="Vlamakis H."/>
            <person name="Li Y."/>
            <person name="Tanoue T."/>
            <person name="Takei H."/>
            <person name="Nittono H."/>
            <person name="Narushima S."/>
            <person name="Irie J."/>
            <person name="Itoh H."/>
            <person name="Moriya K."/>
            <person name="Sugiura Y."/>
            <person name="Suematsu M."/>
            <person name="Moritoki N."/>
            <person name="Shibata S."/>
            <person name="Littman R.D."/>
            <person name="Fischbach A.M."/>
            <person name="Uwamino Y."/>
            <person name="Inoue T."/>
            <person name="Honda A."/>
            <person name="Hattori M."/>
            <person name="Murai T."/>
            <person name="Xavier J.R."/>
            <person name="Hirose N."/>
            <person name="Honda K."/>
        </authorList>
    </citation>
    <scope>NUCLEOTIDE SEQUENCE</scope>
    <source>
        <strain evidence="2">CE91-St55</strain>
    </source>
</reference>
<protein>
    <recommendedName>
        <fullName evidence="4">DUF4179 domain-containing protein</fullName>
    </recommendedName>
</protein>
<feature type="transmembrane region" description="Helical" evidence="1">
    <location>
        <begin position="27"/>
        <end position="46"/>
    </location>
</feature>
<dbReference type="Proteomes" id="UP001055091">
    <property type="component" value="Unassembled WGS sequence"/>
</dbReference>
<proteinExistence type="predicted"/>
<sequence>MTGKTERRIREIRRRTRQYRKQHERRVLSTLSVCSLLLFAGIGILLRKVQSGGVPTVADSYGSVLLRGGASAYIVVGIAAFAVGVTVTMICIRLKNKSKDCTVSMEERED</sequence>
<feature type="transmembrane region" description="Helical" evidence="1">
    <location>
        <begin position="70"/>
        <end position="92"/>
    </location>
</feature>
<gene>
    <name evidence="2" type="ORF">CE91St55_45670</name>
</gene>
<evidence type="ECO:0000256" key="1">
    <source>
        <dbReference type="SAM" id="Phobius"/>
    </source>
</evidence>
<evidence type="ECO:0008006" key="4">
    <source>
        <dbReference type="Google" id="ProtNLM"/>
    </source>
</evidence>
<evidence type="ECO:0000313" key="2">
    <source>
        <dbReference type="EMBL" id="GKH02586.1"/>
    </source>
</evidence>
<organism evidence="2 3">
    <name type="scientific">Hungatella hathewayi</name>
    <dbReference type="NCBI Taxonomy" id="154046"/>
    <lineage>
        <taxon>Bacteria</taxon>
        <taxon>Bacillati</taxon>
        <taxon>Bacillota</taxon>
        <taxon>Clostridia</taxon>
        <taxon>Lachnospirales</taxon>
        <taxon>Lachnospiraceae</taxon>
        <taxon>Hungatella</taxon>
    </lineage>
</organism>